<gene>
    <name evidence="1" type="ORF">GN244_ATG07910</name>
</gene>
<dbReference type="EMBL" id="WSZM01000157">
    <property type="protein sequence ID" value="KAF4039964.1"/>
    <property type="molecule type" value="Genomic_DNA"/>
</dbReference>
<dbReference type="Proteomes" id="UP000602510">
    <property type="component" value="Unassembled WGS sequence"/>
</dbReference>
<reference evidence="1" key="1">
    <citation type="submission" date="2020-04" db="EMBL/GenBank/DDBJ databases">
        <title>Hybrid Assembly of Korean Phytophthora infestans isolates.</title>
        <authorList>
            <person name="Prokchorchik M."/>
            <person name="Lee Y."/>
            <person name="Seo J."/>
            <person name="Cho J.-H."/>
            <person name="Park Y.-E."/>
            <person name="Jang D.-C."/>
            <person name="Im J.-S."/>
            <person name="Choi J.-G."/>
            <person name="Park H.-J."/>
            <person name="Lee G.-B."/>
            <person name="Lee Y.-G."/>
            <person name="Hong S.-Y."/>
            <person name="Cho K."/>
            <person name="Sohn K.H."/>
        </authorList>
    </citation>
    <scope>NUCLEOTIDE SEQUENCE</scope>
    <source>
        <strain evidence="1">KR_1_A1</strain>
    </source>
</reference>
<proteinExistence type="predicted"/>
<name>A0A833W2M3_PHYIN</name>
<accession>A0A833W2M3</accession>
<comment type="caution">
    <text evidence="1">The sequence shown here is derived from an EMBL/GenBank/DDBJ whole genome shotgun (WGS) entry which is preliminary data.</text>
</comment>
<keyword evidence="2" id="KW-1185">Reference proteome</keyword>
<evidence type="ECO:0000313" key="1">
    <source>
        <dbReference type="EMBL" id="KAF4039964.1"/>
    </source>
</evidence>
<organism evidence="1 2">
    <name type="scientific">Phytophthora infestans</name>
    <name type="common">Potato late blight agent</name>
    <name type="synonym">Botrytis infestans</name>
    <dbReference type="NCBI Taxonomy" id="4787"/>
    <lineage>
        <taxon>Eukaryota</taxon>
        <taxon>Sar</taxon>
        <taxon>Stramenopiles</taxon>
        <taxon>Oomycota</taxon>
        <taxon>Peronosporomycetes</taxon>
        <taxon>Peronosporales</taxon>
        <taxon>Peronosporaceae</taxon>
        <taxon>Phytophthora</taxon>
    </lineage>
</organism>
<evidence type="ECO:0000313" key="2">
    <source>
        <dbReference type="Proteomes" id="UP000602510"/>
    </source>
</evidence>
<sequence length="115" mass="13041">MPTKDTRLAVKDKLPIALEAERDTIKGTTRRNQVAPYQVRMWKTMKIELEAAVKRNPRARSLDRGRPCAAPQLEENLASWILECRSAEIAVFSNQVIAKALSMDRNFRGGERSAM</sequence>
<dbReference type="AlphaFoldDB" id="A0A833W2M3"/>
<protein>
    <submittedName>
        <fullName evidence="1">Putative oocyte zinc finger protein xlcof7.1-like</fullName>
    </submittedName>
</protein>